<evidence type="ECO:0000256" key="3">
    <source>
        <dbReference type="ARBA" id="ARBA00011890"/>
    </source>
</evidence>
<comment type="caution">
    <text evidence="13">The sequence shown here is derived from an EMBL/GenBank/DDBJ whole genome shotgun (WGS) entry which is preliminary data.</text>
</comment>
<dbReference type="RefSeq" id="WP_364853906.1">
    <property type="nucleotide sequence ID" value="NZ_JBFAUK010000012.1"/>
</dbReference>
<keyword evidence="14" id="KW-1185">Reference proteome</keyword>
<organism evidence="13 14">
    <name type="scientific">Streptomyces orinoci</name>
    <name type="common">Streptoverticillium orinoci</name>
    <dbReference type="NCBI Taxonomy" id="67339"/>
    <lineage>
        <taxon>Bacteria</taxon>
        <taxon>Bacillati</taxon>
        <taxon>Actinomycetota</taxon>
        <taxon>Actinomycetes</taxon>
        <taxon>Kitasatosporales</taxon>
        <taxon>Streptomycetaceae</taxon>
        <taxon>Streptomyces</taxon>
    </lineage>
</organism>
<evidence type="ECO:0000313" key="13">
    <source>
        <dbReference type="EMBL" id="MEV5508264.1"/>
    </source>
</evidence>
<evidence type="ECO:0000256" key="5">
    <source>
        <dbReference type="ARBA" id="ARBA00022490"/>
    </source>
</evidence>
<accession>A0ABV3JZK2</accession>
<evidence type="ECO:0000256" key="12">
    <source>
        <dbReference type="SAM" id="MobiDB-lite"/>
    </source>
</evidence>
<dbReference type="PANTHER" id="PTHR11579:SF0">
    <property type="entry name" value="PROTEIN-L-ISOASPARTATE(D-ASPARTATE) O-METHYLTRANSFERASE"/>
    <property type="match status" value="1"/>
</dbReference>
<dbReference type="GO" id="GO:0008168">
    <property type="term" value="F:methyltransferase activity"/>
    <property type="evidence" value="ECO:0007669"/>
    <property type="project" value="UniProtKB-KW"/>
</dbReference>
<dbReference type="EMBL" id="JBFAUK010000012">
    <property type="protein sequence ID" value="MEV5508264.1"/>
    <property type="molecule type" value="Genomic_DNA"/>
</dbReference>
<gene>
    <name evidence="13" type="ORF">AB0L16_17595</name>
</gene>
<reference evidence="13 14" key="1">
    <citation type="submission" date="2024-06" db="EMBL/GenBank/DDBJ databases">
        <title>The Natural Products Discovery Center: Release of the First 8490 Sequenced Strains for Exploring Actinobacteria Biosynthetic Diversity.</title>
        <authorList>
            <person name="Kalkreuter E."/>
            <person name="Kautsar S.A."/>
            <person name="Yang D."/>
            <person name="Bader C.D."/>
            <person name="Teijaro C.N."/>
            <person name="Fluegel L."/>
            <person name="Davis C.M."/>
            <person name="Simpson J.R."/>
            <person name="Lauterbach L."/>
            <person name="Steele A.D."/>
            <person name="Gui C."/>
            <person name="Meng S."/>
            <person name="Li G."/>
            <person name="Viehrig K."/>
            <person name="Ye F."/>
            <person name="Su P."/>
            <person name="Kiefer A.F."/>
            <person name="Nichols A."/>
            <person name="Cepeda A.J."/>
            <person name="Yan W."/>
            <person name="Fan B."/>
            <person name="Jiang Y."/>
            <person name="Adhikari A."/>
            <person name="Zheng C.-J."/>
            <person name="Schuster L."/>
            <person name="Cowan T.M."/>
            <person name="Smanski M.J."/>
            <person name="Chevrette M.G."/>
            <person name="De Carvalho L.P.S."/>
            <person name="Shen B."/>
        </authorList>
    </citation>
    <scope>NUCLEOTIDE SEQUENCE [LARGE SCALE GENOMIC DNA]</scope>
    <source>
        <strain evidence="13 14">NPDC052347</strain>
    </source>
</reference>
<dbReference type="CDD" id="cd02440">
    <property type="entry name" value="AdoMet_MTases"/>
    <property type="match status" value="1"/>
</dbReference>
<dbReference type="InterPro" id="IPR000682">
    <property type="entry name" value="PCMT"/>
</dbReference>
<feature type="region of interest" description="Disordered" evidence="12">
    <location>
        <begin position="367"/>
        <end position="386"/>
    </location>
</feature>
<dbReference type="Pfam" id="PF01135">
    <property type="entry name" value="PCMT"/>
    <property type="match status" value="1"/>
</dbReference>
<keyword evidence="8" id="KW-0949">S-adenosyl-L-methionine</keyword>
<dbReference type="InterPro" id="IPR029063">
    <property type="entry name" value="SAM-dependent_MTases_sf"/>
</dbReference>
<evidence type="ECO:0000256" key="4">
    <source>
        <dbReference type="ARBA" id="ARBA00013346"/>
    </source>
</evidence>
<dbReference type="Gene3D" id="3.40.50.150">
    <property type="entry name" value="Vaccinia Virus protein VP39"/>
    <property type="match status" value="1"/>
</dbReference>
<name>A0ABV3JZK2_STRON</name>
<dbReference type="GO" id="GO:0032259">
    <property type="term" value="P:methylation"/>
    <property type="evidence" value="ECO:0007669"/>
    <property type="project" value="UniProtKB-KW"/>
</dbReference>
<evidence type="ECO:0000256" key="6">
    <source>
        <dbReference type="ARBA" id="ARBA00022603"/>
    </source>
</evidence>
<evidence type="ECO:0000256" key="11">
    <source>
        <dbReference type="ARBA" id="ARBA00031350"/>
    </source>
</evidence>
<keyword evidence="5" id="KW-0963">Cytoplasm</keyword>
<feature type="region of interest" description="Disordered" evidence="12">
    <location>
        <begin position="63"/>
        <end position="86"/>
    </location>
</feature>
<comment type="subcellular location">
    <subcellularLocation>
        <location evidence="1">Cytoplasm</location>
    </subcellularLocation>
</comment>
<dbReference type="EC" id="2.1.1.77" evidence="3"/>
<dbReference type="SUPFAM" id="SSF53335">
    <property type="entry name" value="S-adenosyl-L-methionine-dependent methyltransferases"/>
    <property type="match status" value="1"/>
</dbReference>
<keyword evidence="7" id="KW-0808">Transferase</keyword>
<evidence type="ECO:0000256" key="8">
    <source>
        <dbReference type="ARBA" id="ARBA00022691"/>
    </source>
</evidence>
<evidence type="ECO:0000313" key="14">
    <source>
        <dbReference type="Proteomes" id="UP001552594"/>
    </source>
</evidence>
<protein>
    <recommendedName>
        <fullName evidence="4">Protein-L-isoaspartate O-methyltransferase</fullName>
        <ecNumber evidence="3">2.1.1.77</ecNumber>
    </recommendedName>
    <alternativeName>
        <fullName evidence="11">L-isoaspartyl protein carboxyl methyltransferase</fullName>
    </alternativeName>
    <alternativeName>
        <fullName evidence="9">Protein L-isoaspartyl methyltransferase</fullName>
    </alternativeName>
    <alternativeName>
        <fullName evidence="10">Protein-beta-aspartate methyltransferase</fullName>
    </alternativeName>
</protein>
<evidence type="ECO:0000256" key="7">
    <source>
        <dbReference type="ARBA" id="ARBA00022679"/>
    </source>
</evidence>
<evidence type="ECO:0000256" key="1">
    <source>
        <dbReference type="ARBA" id="ARBA00004496"/>
    </source>
</evidence>
<keyword evidence="6 13" id="KW-0489">Methyltransferase</keyword>
<proteinExistence type="inferred from homology"/>
<evidence type="ECO:0000256" key="9">
    <source>
        <dbReference type="ARBA" id="ARBA00030757"/>
    </source>
</evidence>
<dbReference type="Proteomes" id="UP001552594">
    <property type="component" value="Unassembled WGS sequence"/>
</dbReference>
<dbReference type="PROSITE" id="PS01279">
    <property type="entry name" value="PCMT"/>
    <property type="match status" value="1"/>
</dbReference>
<dbReference type="PANTHER" id="PTHR11579">
    <property type="entry name" value="PROTEIN-L-ISOASPARTATE O-METHYLTRANSFERASE"/>
    <property type="match status" value="1"/>
</dbReference>
<sequence>MGRLLLEDGSLTPDWAPAFDAVPRAAFLPDLMWPHDMATGRNVAVDKRQAPERWQEYADSNDPIVTQWDDGRHDGPEPGKSFSSSSSMPSLVFSMLADLGVQPGQRVLEIGSGTGWNAALLAHRLGAANVVTVEVDGAVAAQAQESLDRFGLAVEVVRGDGFLGYAKRAPYDRIIATCGLRKVPFAWVEQSAPGGVILVPWGTYYGPGEATARLVVAEDCQSASGPFTRPVAFMRMRSQRFVWPRHDEYVPAGAMDAADVSYASSLTEEELCGGAGGFGVVPFALGLRVPEVAHTADRKRDGKRAVWFYGLSDRSWAVIVFRDDQEQAKVYQSGPRRLWDEVEAAHRWWVDQGRPGFDRFGLTVDQDGERPWLDSPGNPVRATGSP</sequence>
<evidence type="ECO:0000256" key="2">
    <source>
        <dbReference type="ARBA" id="ARBA00005369"/>
    </source>
</evidence>
<comment type="similarity">
    <text evidence="2">Belongs to the methyltransferase superfamily. L-isoaspartyl/D-aspartyl protein methyltransferase family.</text>
</comment>
<evidence type="ECO:0000256" key="10">
    <source>
        <dbReference type="ARBA" id="ARBA00031323"/>
    </source>
</evidence>